<dbReference type="GO" id="GO:0005886">
    <property type="term" value="C:plasma membrane"/>
    <property type="evidence" value="ECO:0007669"/>
    <property type="project" value="TreeGrafter"/>
</dbReference>
<feature type="transmembrane region" description="Helical" evidence="6">
    <location>
        <begin position="59"/>
        <end position="82"/>
    </location>
</feature>
<gene>
    <name evidence="7" type="ORF">GSLYS_00019033001</name>
</gene>
<keyword evidence="8" id="KW-1185">Reference proteome</keyword>
<evidence type="ECO:0000256" key="4">
    <source>
        <dbReference type="ARBA" id="ARBA00022989"/>
    </source>
</evidence>
<sequence>MAVYGCCHRFMKYVLVILNFLVLCAGAIAIGLGAWSLASEYGAKEMKAITGSELYQGGCIVIIVGGSIICLLALCGCLGAFLENRVLLGIYFVIMLLILILFVVGSTLGFFYRDTLKQEVAKQMEDTLKNNYQVNYNSDDKNKLTTDVWDKIQKELYCCGVSGNRTSEKSWYLYQSSKFFLNQNGTDKDYVPRSCCNEKLVSVTKIYGECQKRNPLNNMAIQVSLTLITQDNPALYEDGCIDAVEDKIMEHIVAIAGIALAVLIIMVIAIIFSVCVCMDIGRNKKEHAI</sequence>
<evidence type="ECO:0000313" key="8">
    <source>
        <dbReference type="Proteomes" id="UP001497497"/>
    </source>
</evidence>
<dbReference type="InterPro" id="IPR018499">
    <property type="entry name" value="Tetraspanin/Peripherin"/>
</dbReference>
<evidence type="ECO:0000256" key="2">
    <source>
        <dbReference type="ARBA" id="ARBA00006840"/>
    </source>
</evidence>
<dbReference type="AlphaFoldDB" id="A0AAV2IFC4"/>
<dbReference type="InterPro" id="IPR000301">
    <property type="entry name" value="Tetraspanin_animals"/>
</dbReference>
<dbReference type="PIRSF" id="PIRSF002419">
    <property type="entry name" value="Tetraspanin"/>
    <property type="match status" value="1"/>
</dbReference>
<feature type="transmembrane region" description="Helical" evidence="6">
    <location>
        <begin position="88"/>
        <end position="112"/>
    </location>
</feature>
<evidence type="ECO:0000256" key="6">
    <source>
        <dbReference type="RuleBase" id="RU361218"/>
    </source>
</evidence>
<dbReference type="InterPro" id="IPR008952">
    <property type="entry name" value="Tetraspanin_EC2_sf"/>
</dbReference>
<dbReference type="Proteomes" id="UP001497497">
    <property type="component" value="Unassembled WGS sequence"/>
</dbReference>
<comment type="similarity">
    <text evidence="2 6">Belongs to the tetraspanin (TM4SF) family.</text>
</comment>
<dbReference type="PANTHER" id="PTHR19282">
    <property type="entry name" value="TETRASPANIN"/>
    <property type="match status" value="1"/>
</dbReference>
<dbReference type="Gene3D" id="1.10.1450.10">
    <property type="entry name" value="Tetraspanin"/>
    <property type="match status" value="1"/>
</dbReference>
<comment type="subcellular location">
    <subcellularLocation>
        <location evidence="1 6">Membrane</location>
        <topology evidence="1 6">Multi-pass membrane protein</topology>
    </subcellularLocation>
</comment>
<dbReference type="SUPFAM" id="SSF48652">
    <property type="entry name" value="Tetraspanin"/>
    <property type="match status" value="1"/>
</dbReference>
<accession>A0AAV2IFC4</accession>
<evidence type="ECO:0000313" key="7">
    <source>
        <dbReference type="EMBL" id="CAL1545550.1"/>
    </source>
</evidence>
<dbReference type="EMBL" id="CAXITT010000721">
    <property type="protein sequence ID" value="CAL1545550.1"/>
    <property type="molecule type" value="Genomic_DNA"/>
</dbReference>
<evidence type="ECO:0000256" key="5">
    <source>
        <dbReference type="ARBA" id="ARBA00023136"/>
    </source>
</evidence>
<keyword evidence="5 6" id="KW-0472">Membrane</keyword>
<keyword evidence="3 6" id="KW-0812">Transmembrane</keyword>
<organism evidence="7 8">
    <name type="scientific">Lymnaea stagnalis</name>
    <name type="common">Great pond snail</name>
    <name type="synonym">Helix stagnalis</name>
    <dbReference type="NCBI Taxonomy" id="6523"/>
    <lineage>
        <taxon>Eukaryota</taxon>
        <taxon>Metazoa</taxon>
        <taxon>Spiralia</taxon>
        <taxon>Lophotrochozoa</taxon>
        <taxon>Mollusca</taxon>
        <taxon>Gastropoda</taxon>
        <taxon>Heterobranchia</taxon>
        <taxon>Euthyneura</taxon>
        <taxon>Panpulmonata</taxon>
        <taxon>Hygrophila</taxon>
        <taxon>Lymnaeoidea</taxon>
        <taxon>Lymnaeidae</taxon>
        <taxon>Lymnaea</taxon>
    </lineage>
</organism>
<proteinExistence type="inferred from homology"/>
<dbReference type="PRINTS" id="PR00259">
    <property type="entry name" value="TMFOUR"/>
</dbReference>
<reference evidence="7 8" key="1">
    <citation type="submission" date="2024-04" db="EMBL/GenBank/DDBJ databases">
        <authorList>
            <consortium name="Genoscope - CEA"/>
            <person name="William W."/>
        </authorList>
    </citation>
    <scope>NUCLEOTIDE SEQUENCE [LARGE SCALE GENOMIC DNA]</scope>
</reference>
<feature type="transmembrane region" description="Helical" evidence="6">
    <location>
        <begin position="13"/>
        <end position="38"/>
    </location>
</feature>
<feature type="transmembrane region" description="Helical" evidence="6">
    <location>
        <begin position="252"/>
        <end position="274"/>
    </location>
</feature>
<dbReference type="PANTHER" id="PTHR19282:SF544">
    <property type="entry name" value="TETRASPANIN"/>
    <property type="match status" value="1"/>
</dbReference>
<keyword evidence="4 6" id="KW-1133">Transmembrane helix</keyword>
<evidence type="ECO:0000256" key="1">
    <source>
        <dbReference type="ARBA" id="ARBA00004141"/>
    </source>
</evidence>
<comment type="caution">
    <text evidence="7">The sequence shown here is derived from an EMBL/GenBank/DDBJ whole genome shotgun (WGS) entry which is preliminary data.</text>
</comment>
<evidence type="ECO:0000256" key="3">
    <source>
        <dbReference type="ARBA" id="ARBA00022692"/>
    </source>
</evidence>
<name>A0AAV2IFC4_LYMST</name>
<protein>
    <recommendedName>
        <fullName evidence="6">Tetraspanin</fullName>
    </recommendedName>
</protein>
<dbReference type="Pfam" id="PF00335">
    <property type="entry name" value="Tetraspanin"/>
    <property type="match status" value="1"/>
</dbReference>